<evidence type="ECO:0000256" key="1">
    <source>
        <dbReference type="ARBA" id="ARBA00004196"/>
    </source>
</evidence>
<dbReference type="PANTHER" id="PTHR35936:SF19">
    <property type="entry name" value="AMINO-ACID-BINDING PROTEIN YXEM-RELATED"/>
    <property type="match status" value="1"/>
</dbReference>
<feature type="domain" description="Solute-binding protein family 3/N-terminal" evidence="3">
    <location>
        <begin position="57"/>
        <end position="283"/>
    </location>
</feature>
<comment type="caution">
    <text evidence="4">The sequence shown here is derived from an EMBL/GenBank/DDBJ whole genome shotgun (WGS) entry which is preliminary data.</text>
</comment>
<dbReference type="InterPro" id="IPR018313">
    <property type="entry name" value="SBP_3_CS"/>
</dbReference>
<dbReference type="Gene3D" id="3.40.190.10">
    <property type="entry name" value="Periplasmic binding protein-like II"/>
    <property type="match status" value="2"/>
</dbReference>
<dbReference type="EMBL" id="DTBQ01000114">
    <property type="protein sequence ID" value="HGM46930.1"/>
    <property type="molecule type" value="Genomic_DNA"/>
</dbReference>
<dbReference type="AlphaFoldDB" id="A0A7C4H6H6"/>
<organism evidence="4">
    <name type="scientific">Thermofilum pendens</name>
    <dbReference type="NCBI Taxonomy" id="2269"/>
    <lineage>
        <taxon>Archaea</taxon>
        <taxon>Thermoproteota</taxon>
        <taxon>Thermoprotei</taxon>
        <taxon>Thermofilales</taxon>
        <taxon>Thermofilaceae</taxon>
        <taxon>Thermofilum</taxon>
    </lineage>
</organism>
<dbReference type="InterPro" id="IPR001638">
    <property type="entry name" value="Solute-binding_3/MltF_N"/>
</dbReference>
<keyword evidence="2" id="KW-0732">Signal</keyword>
<dbReference type="CDD" id="cd13530">
    <property type="entry name" value="PBP2_peptides_like"/>
    <property type="match status" value="1"/>
</dbReference>
<evidence type="ECO:0000259" key="3">
    <source>
        <dbReference type="SMART" id="SM00062"/>
    </source>
</evidence>
<dbReference type="SUPFAM" id="SSF53850">
    <property type="entry name" value="Periplasmic binding protein-like II"/>
    <property type="match status" value="1"/>
</dbReference>
<protein>
    <submittedName>
        <fullName evidence="4">Amino acid ABC transporter substrate-binding protein</fullName>
    </submittedName>
</protein>
<sequence>MQNTRAFLPAGGKLFLAGLLVGLLLGALLGYSLLSLTGGYVVVPAQSYVEKIKSRGKLILGTSADWPPFEYVDAKGQYAGIDIEIAKRIAAELGVQLEVKDMKFAALIEALKKGDIDIILADMTPTAEREKEVDFSLPYYYSKGYAVVTLKTSAISSGADLLGKRIGVQLGTIQEEWASENLKGKATVTSYNRVYPEMVMVLKRGDIDAIIIGDTIASALVVKDPDLKIATYVGQPTIGAAVAVPQGAEDLKHVVNRVIERLIETGEINSIFQQETLKWLGEQ</sequence>
<dbReference type="SMART" id="SM00062">
    <property type="entry name" value="PBPb"/>
    <property type="match status" value="1"/>
</dbReference>
<proteinExistence type="predicted"/>
<dbReference type="PROSITE" id="PS01039">
    <property type="entry name" value="SBP_BACTERIAL_3"/>
    <property type="match status" value="1"/>
</dbReference>
<name>A0A7C4H6H6_THEPE</name>
<evidence type="ECO:0000313" key="4">
    <source>
        <dbReference type="EMBL" id="HGM46930.1"/>
    </source>
</evidence>
<dbReference type="Pfam" id="PF00497">
    <property type="entry name" value="SBP_bac_3"/>
    <property type="match status" value="1"/>
</dbReference>
<gene>
    <name evidence="4" type="ORF">ENU21_04170</name>
</gene>
<evidence type="ECO:0000256" key="2">
    <source>
        <dbReference type="ARBA" id="ARBA00022729"/>
    </source>
</evidence>
<accession>A0A7C4H6H6</accession>
<reference evidence="4" key="1">
    <citation type="journal article" date="2020" name="mSystems">
        <title>Genome- and Community-Level Interaction Insights into Carbon Utilization and Element Cycling Functions of Hydrothermarchaeota in Hydrothermal Sediment.</title>
        <authorList>
            <person name="Zhou Z."/>
            <person name="Liu Y."/>
            <person name="Xu W."/>
            <person name="Pan J."/>
            <person name="Luo Z.H."/>
            <person name="Li M."/>
        </authorList>
    </citation>
    <scope>NUCLEOTIDE SEQUENCE</scope>
    <source>
        <strain evidence="4">SpSt-649</strain>
    </source>
</reference>
<comment type="subcellular location">
    <subcellularLocation>
        <location evidence="1">Cell envelope</location>
    </subcellularLocation>
</comment>
<dbReference type="PANTHER" id="PTHR35936">
    <property type="entry name" value="MEMBRANE-BOUND LYTIC MUREIN TRANSGLYCOSYLASE F"/>
    <property type="match status" value="1"/>
</dbReference>